<reference evidence="2" key="1">
    <citation type="journal article" date="2023" name="Science">
        <title>Genome structures resolve the early diversification of teleost fishes.</title>
        <authorList>
            <person name="Parey E."/>
            <person name="Louis A."/>
            <person name="Montfort J."/>
            <person name="Bouchez O."/>
            <person name="Roques C."/>
            <person name="Iampietro C."/>
            <person name="Lluch J."/>
            <person name="Castinel A."/>
            <person name="Donnadieu C."/>
            <person name="Desvignes T."/>
            <person name="Floi Bucao C."/>
            <person name="Jouanno E."/>
            <person name="Wen M."/>
            <person name="Mejri S."/>
            <person name="Dirks R."/>
            <person name="Jansen H."/>
            <person name="Henkel C."/>
            <person name="Chen W.J."/>
            <person name="Zahm M."/>
            <person name="Cabau C."/>
            <person name="Klopp C."/>
            <person name="Thompson A.W."/>
            <person name="Robinson-Rechavi M."/>
            <person name="Braasch I."/>
            <person name="Lecointre G."/>
            <person name="Bobe J."/>
            <person name="Postlethwait J.H."/>
            <person name="Berthelot C."/>
            <person name="Roest Crollius H."/>
            <person name="Guiguen Y."/>
        </authorList>
    </citation>
    <scope>NUCLEOTIDE SEQUENCE</scope>
    <source>
        <strain evidence="2">Concon-B</strain>
    </source>
</reference>
<feature type="compositionally biased region" description="Basic and acidic residues" evidence="1">
    <location>
        <begin position="169"/>
        <end position="178"/>
    </location>
</feature>
<feature type="region of interest" description="Disordered" evidence="1">
    <location>
        <begin position="143"/>
        <end position="178"/>
    </location>
</feature>
<evidence type="ECO:0000256" key="1">
    <source>
        <dbReference type="SAM" id="MobiDB-lite"/>
    </source>
</evidence>
<protein>
    <submittedName>
        <fullName evidence="2">Uncharacterized protein</fullName>
    </submittedName>
</protein>
<proteinExistence type="predicted"/>
<organism evidence="2 3">
    <name type="scientific">Conger conger</name>
    <name type="common">Conger eel</name>
    <name type="synonym">Muraena conger</name>
    <dbReference type="NCBI Taxonomy" id="82655"/>
    <lineage>
        <taxon>Eukaryota</taxon>
        <taxon>Metazoa</taxon>
        <taxon>Chordata</taxon>
        <taxon>Craniata</taxon>
        <taxon>Vertebrata</taxon>
        <taxon>Euteleostomi</taxon>
        <taxon>Actinopterygii</taxon>
        <taxon>Neopterygii</taxon>
        <taxon>Teleostei</taxon>
        <taxon>Anguilliformes</taxon>
        <taxon>Congridae</taxon>
        <taxon>Conger</taxon>
    </lineage>
</organism>
<dbReference type="EMBL" id="JAFJMO010000019">
    <property type="protein sequence ID" value="KAJ8249814.1"/>
    <property type="molecule type" value="Genomic_DNA"/>
</dbReference>
<evidence type="ECO:0000313" key="3">
    <source>
        <dbReference type="Proteomes" id="UP001152803"/>
    </source>
</evidence>
<comment type="caution">
    <text evidence="2">The sequence shown here is derived from an EMBL/GenBank/DDBJ whole genome shotgun (WGS) entry which is preliminary data.</text>
</comment>
<evidence type="ECO:0000313" key="2">
    <source>
        <dbReference type="EMBL" id="KAJ8249814.1"/>
    </source>
</evidence>
<name>A0A9Q1HMZ8_CONCO</name>
<gene>
    <name evidence="2" type="ORF">COCON_G00230300</name>
</gene>
<keyword evidence="3" id="KW-1185">Reference proteome</keyword>
<dbReference type="AlphaFoldDB" id="A0A9Q1HMZ8"/>
<accession>A0A9Q1HMZ8</accession>
<sequence length="178" mass="19207">MGVWTGLLVVVIRRWLRNESISTVVLRGVEGRAGGVEGRPSSPPCRPALERSRCQHSCPRDCTGVRLPVRTGDPRLTTGSRTVVGGKKRLSFGELTIQPTAFPVGQQSSAPHPVAGGPVTAVLFLRSRGSSLPEEELLIPAERTVAPGQNAPPSPQESLPVAVLNRYEPWPRREKRPG</sequence>
<dbReference type="Proteomes" id="UP001152803">
    <property type="component" value="Unassembled WGS sequence"/>
</dbReference>